<dbReference type="AlphaFoldDB" id="A0A7J7JP53"/>
<keyword evidence="2" id="KW-1185">Reference proteome</keyword>
<reference evidence="1" key="1">
    <citation type="submission" date="2020-06" db="EMBL/GenBank/DDBJ databases">
        <title>Draft genome of Bugula neritina, a colonial animal packing powerful symbionts and potential medicines.</title>
        <authorList>
            <person name="Rayko M."/>
        </authorList>
    </citation>
    <scope>NUCLEOTIDE SEQUENCE [LARGE SCALE GENOMIC DNA]</scope>
    <source>
        <strain evidence="1">Kwan_BN1</strain>
    </source>
</reference>
<dbReference type="EMBL" id="VXIV02002100">
    <property type="protein sequence ID" value="KAF6027404.1"/>
    <property type="molecule type" value="Genomic_DNA"/>
</dbReference>
<evidence type="ECO:0000313" key="1">
    <source>
        <dbReference type="EMBL" id="KAF6027404.1"/>
    </source>
</evidence>
<protein>
    <submittedName>
        <fullName evidence="1">Uncharacterized protein</fullName>
    </submittedName>
</protein>
<name>A0A7J7JP53_BUGNE</name>
<proteinExistence type="predicted"/>
<gene>
    <name evidence="1" type="ORF">EB796_014304</name>
</gene>
<dbReference type="Proteomes" id="UP000593567">
    <property type="component" value="Unassembled WGS sequence"/>
</dbReference>
<organism evidence="1 2">
    <name type="scientific">Bugula neritina</name>
    <name type="common">Brown bryozoan</name>
    <name type="synonym">Sertularia neritina</name>
    <dbReference type="NCBI Taxonomy" id="10212"/>
    <lineage>
        <taxon>Eukaryota</taxon>
        <taxon>Metazoa</taxon>
        <taxon>Spiralia</taxon>
        <taxon>Lophotrochozoa</taxon>
        <taxon>Bryozoa</taxon>
        <taxon>Gymnolaemata</taxon>
        <taxon>Cheilostomatida</taxon>
        <taxon>Flustrina</taxon>
        <taxon>Buguloidea</taxon>
        <taxon>Bugulidae</taxon>
        <taxon>Bugula</taxon>
    </lineage>
</organism>
<sequence length="99" mass="11319">MILMLIASSVLTSSVNKFCLELRHNSLGLMPFCKLPSQFFMDKVYKLRGQGGREYSHYRFLYPPATLTGGWLALFSNACRCHNDLQRKAEKLLLWATSS</sequence>
<evidence type="ECO:0000313" key="2">
    <source>
        <dbReference type="Proteomes" id="UP000593567"/>
    </source>
</evidence>
<comment type="caution">
    <text evidence="1">The sequence shown here is derived from an EMBL/GenBank/DDBJ whole genome shotgun (WGS) entry which is preliminary data.</text>
</comment>
<accession>A0A7J7JP53</accession>